<feature type="region of interest" description="Disordered" evidence="1">
    <location>
        <begin position="55"/>
        <end position="82"/>
    </location>
</feature>
<reference evidence="2 3" key="1">
    <citation type="submission" date="2017-07" db="EMBL/GenBank/DDBJ databases">
        <title>Amycolatopsis thailandensis Genome sequencing and assembly.</title>
        <authorList>
            <person name="Kaur N."/>
            <person name="Mayilraj S."/>
        </authorList>
    </citation>
    <scope>NUCLEOTIDE SEQUENCE [LARGE SCALE GENOMIC DNA]</scope>
    <source>
        <strain evidence="2 3">JCM 16380</strain>
    </source>
</reference>
<evidence type="ECO:0000313" key="3">
    <source>
        <dbReference type="Proteomes" id="UP000215223"/>
    </source>
</evidence>
<dbReference type="EMBL" id="NMQT01000102">
    <property type="protein sequence ID" value="OXM50302.1"/>
    <property type="molecule type" value="Genomic_DNA"/>
</dbReference>
<dbReference type="RefSeq" id="WP_093936963.1">
    <property type="nucleotide sequence ID" value="NZ_NMQT01000102.1"/>
</dbReference>
<comment type="caution">
    <text evidence="2">The sequence shown here is derived from an EMBL/GenBank/DDBJ whole genome shotgun (WGS) entry which is preliminary data.</text>
</comment>
<gene>
    <name evidence="2" type="ORF">CFP71_28130</name>
</gene>
<feature type="compositionally biased region" description="Pro residues" evidence="1">
    <location>
        <begin position="161"/>
        <end position="177"/>
    </location>
</feature>
<organism evidence="2 3">
    <name type="scientific">Amycolatopsis thailandensis</name>
    <dbReference type="NCBI Taxonomy" id="589330"/>
    <lineage>
        <taxon>Bacteria</taxon>
        <taxon>Bacillati</taxon>
        <taxon>Actinomycetota</taxon>
        <taxon>Actinomycetes</taxon>
        <taxon>Pseudonocardiales</taxon>
        <taxon>Pseudonocardiaceae</taxon>
        <taxon>Amycolatopsis</taxon>
    </lineage>
</organism>
<protein>
    <submittedName>
        <fullName evidence="2">Uncharacterized protein</fullName>
    </submittedName>
</protein>
<proteinExistence type="predicted"/>
<name>A0A229RUF4_9PSEU</name>
<sequence length="177" mass="19511">MCPVLHLARAEATRVEDDTDDTITAAPARAQRQRDRAITDQIVLIDDVLFGRRCLPRHQHPNPPGKARPMNDNADTPATPRPPAEVAVWVSRSSQVGQSDDPISTVTRHLPTSDDPFQCSICRQYRDWPCTPTDTALHQIDNAGLRRADFVPAYLHSRLPLPSPQPPAPSSHPGANP</sequence>
<dbReference type="AlphaFoldDB" id="A0A229RUF4"/>
<accession>A0A229RUF4</accession>
<dbReference type="Proteomes" id="UP000215223">
    <property type="component" value="Unassembled WGS sequence"/>
</dbReference>
<keyword evidence="3" id="KW-1185">Reference proteome</keyword>
<evidence type="ECO:0000256" key="1">
    <source>
        <dbReference type="SAM" id="MobiDB-lite"/>
    </source>
</evidence>
<feature type="region of interest" description="Disordered" evidence="1">
    <location>
        <begin position="157"/>
        <end position="177"/>
    </location>
</feature>
<dbReference type="OrthoDB" id="9971686at2"/>
<evidence type="ECO:0000313" key="2">
    <source>
        <dbReference type="EMBL" id="OXM50302.1"/>
    </source>
</evidence>